<dbReference type="PANTHER" id="PTHR42792:SF2">
    <property type="entry name" value="FLAGELLIN"/>
    <property type="match status" value="1"/>
</dbReference>
<comment type="function">
    <text evidence="3">Flagellin is the subunit protein which polymerizes to form the filaments of bacterial flagella.</text>
</comment>
<dbReference type="InterPro" id="IPR046358">
    <property type="entry name" value="Flagellin_C"/>
</dbReference>
<gene>
    <name evidence="6" type="ORF">SAMN05428998_12761</name>
</gene>
<evidence type="ECO:0000256" key="2">
    <source>
        <dbReference type="ARBA" id="ARBA00023143"/>
    </source>
</evidence>
<dbReference type="PRINTS" id="PR00207">
    <property type="entry name" value="FLAGELLIN"/>
</dbReference>
<keyword evidence="6" id="KW-0969">Cilium</keyword>
<dbReference type="Pfam" id="PF00669">
    <property type="entry name" value="Flagellin_N"/>
    <property type="match status" value="1"/>
</dbReference>
<evidence type="ECO:0000313" key="6">
    <source>
        <dbReference type="EMBL" id="SMF67754.1"/>
    </source>
</evidence>
<dbReference type="AlphaFoldDB" id="A0A1Y6CIE6"/>
<evidence type="ECO:0000259" key="4">
    <source>
        <dbReference type="Pfam" id="PF00669"/>
    </source>
</evidence>
<keyword evidence="2 3" id="KW-0975">Bacterial flagellum</keyword>
<keyword evidence="6" id="KW-0966">Cell projection</keyword>
<dbReference type="InterPro" id="IPR042187">
    <property type="entry name" value="Flagellin_C_sub2"/>
</dbReference>
<dbReference type="RefSeq" id="WP_085125405.1">
    <property type="nucleotide sequence ID" value="NZ_FWZX01000027.1"/>
</dbReference>
<dbReference type="PANTHER" id="PTHR42792">
    <property type="entry name" value="FLAGELLIN"/>
    <property type="match status" value="1"/>
</dbReference>
<dbReference type="Pfam" id="PF00700">
    <property type="entry name" value="Flagellin_C"/>
    <property type="match status" value="1"/>
</dbReference>
<dbReference type="Proteomes" id="UP000192917">
    <property type="component" value="Unassembled WGS sequence"/>
</dbReference>
<dbReference type="EMBL" id="FWZX01000027">
    <property type="protein sequence ID" value="SMF67754.1"/>
    <property type="molecule type" value="Genomic_DNA"/>
</dbReference>
<dbReference type="GO" id="GO:0005576">
    <property type="term" value="C:extracellular region"/>
    <property type="evidence" value="ECO:0007669"/>
    <property type="project" value="UniProtKB-SubCell"/>
</dbReference>
<evidence type="ECO:0000313" key="7">
    <source>
        <dbReference type="Proteomes" id="UP000192917"/>
    </source>
</evidence>
<name>A0A1Y6CIE6_9PROT</name>
<proteinExistence type="inferred from homology"/>
<dbReference type="InterPro" id="IPR001492">
    <property type="entry name" value="Flagellin"/>
</dbReference>
<keyword evidence="3" id="KW-0964">Secreted</keyword>
<dbReference type="Gene3D" id="6.10.10.10">
    <property type="entry name" value="Flagellar export chaperone, C-terminal domain"/>
    <property type="match status" value="1"/>
</dbReference>
<comment type="similarity">
    <text evidence="1 3">Belongs to the bacterial flagellin family.</text>
</comment>
<feature type="domain" description="Flagellin N-terminal" evidence="4">
    <location>
        <begin position="7"/>
        <end position="142"/>
    </location>
</feature>
<dbReference type="GO" id="GO:0005198">
    <property type="term" value="F:structural molecule activity"/>
    <property type="evidence" value="ECO:0007669"/>
    <property type="project" value="UniProtKB-UniRule"/>
</dbReference>
<dbReference type="SUPFAM" id="SSF64518">
    <property type="entry name" value="Phase 1 flagellin"/>
    <property type="match status" value="1"/>
</dbReference>
<dbReference type="Gene3D" id="1.20.1330.10">
    <property type="entry name" value="f41 fragment of flagellin, N-terminal domain"/>
    <property type="match status" value="1"/>
</dbReference>
<evidence type="ECO:0000256" key="1">
    <source>
        <dbReference type="ARBA" id="ARBA00005709"/>
    </source>
</evidence>
<dbReference type="InterPro" id="IPR001029">
    <property type="entry name" value="Flagellin_N"/>
</dbReference>
<dbReference type="STRING" id="560819.SAMN05428998_12761"/>
<organism evidence="6 7">
    <name type="scientific">Tistlia consotensis USBA 355</name>
    <dbReference type="NCBI Taxonomy" id="560819"/>
    <lineage>
        <taxon>Bacteria</taxon>
        <taxon>Pseudomonadati</taxon>
        <taxon>Pseudomonadota</taxon>
        <taxon>Alphaproteobacteria</taxon>
        <taxon>Rhodospirillales</taxon>
        <taxon>Rhodovibrionaceae</taxon>
        <taxon>Tistlia</taxon>
    </lineage>
</organism>
<keyword evidence="7" id="KW-1185">Reference proteome</keyword>
<comment type="subcellular location">
    <subcellularLocation>
        <location evidence="3">Secreted</location>
    </subcellularLocation>
    <subcellularLocation>
        <location evidence="3">Bacterial flagellum</location>
    </subcellularLocation>
</comment>
<keyword evidence="6" id="KW-0282">Flagellum</keyword>
<accession>A0A1Y6CIE6</accession>
<protein>
    <recommendedName>
        <fullName evidence="3">Flagellin</fullName>
    </recommendedName>
</protein>
<dbReference type="Gene3D" id="3.30.70.2120">
    <property type="match status" value="1"/>
</dbReference>
<feature type="domain" description="Flagellin C-terminal" evidence="5">
    <location>
        <begin position="301"/>
        <end position="385"/>
    </location>
</feature>
<sequence>MPLNVISNFAANVAHRHLAMSDMEASNSVAKLSAGTRVLSAKDDAASLAIGSRLKAEVSALQQAQVNAGQAVSMLQIADGAMSRISDILVRMKSLSVQASSGQLSDTERGMLNQEFTALRSEIDRIADDTDFNSTKLLNGSNSFSAGTLGANIGQNDGIEQFAFSSNTGAFSATDSVTVAYNSTTDQFTVTNDVTGISYTSEAGLSAPTPGNFRDVVIQGAGLTIQLNSQFDDTTDISANNKFLVSGGTSSSLSLEFKVGTGVDASDSVTINLASAKTADLASGLDTATIDTQSNADAAIGQVSTAIDALAQNRALLGASQNRIEFASANIATTVENTESARSALLDLDVASEMSNFTSKQILVQAGVSMLAQANQLPQSLMKLFQ</sequence>
<evidence type="ECO:0000259" key="5">
    <source>
        <dbReference type="Pfam" id="PF00700"/>
    </source>
</evidence>
<dbReference type="GO" id="GO:0009288">
    <property type="term" value="C:bacterial-type flagellum"/>
    <property type="evidence" value="ECO:0007669"/>
    <property type="project" value="UniProtKB-SubCell"/>
</dbReference>
<evidence type="ECO:0000256" key="3">
    <source>
        <dbReference type="RuleBase" id="RU362073"/>
    </source>
</evidence>
<reference evidence="6 7" key="1">
    <citation type="submission" date="2017-04" db="EMBL/GenBank/DDBJ databases">
        <authorList>
            <person name="Afonso C.L."/>
            <person name="Miller P.J."/>
            <person name="Scott M.A."/>
            <person name="Spackman E."/>
            <person name="Goraichik I."/>
            <person name="Dimitrov K.M."/>
            <person name="Suarez D.L."/>
            <person name="Swayne D.E."/>
        </authorList>
    </citation>
    <scope>NUCLEOTIDE SEQUENCE [LARGE SCALE GENOMIC DNA]</scope>
    <source>
        <strain evidence="6 7">USBA 355</strain>
    </source>
</reference>